<keyword evidence="2" id="KW-0805">Transcription regulation</keyword>
<dbReference type="Pfam" id="PF13977">
    <property type="entry name" value="TetR_C_6"/>
    <property type="match status" value="1"/>
</dbReference>
<dbReference type="EMBL" id="NHOA01000113">
    <property type="protein sequence ID" value="PHQ38204.1"/>
    <property type="molecule type" value="Genomic_DNA"/>
</dbReference>
<dbReference type="PANTHER" id="PTHR30055:SF234">
    <property type="entry name" value="HTH-TYPE TRANSCRIPTIONAL REGULATOR BETI"/>
    <property type="match status" value="1"/>
</dbReference>
<dbReference type="Proteomes" id="UP000222824">
    <property type="component" value="Unassembled WGS sequence"/>
</dbReference>
<dbReference type="GO" id="GO:0000976">
    <property type="term" value="F:transcription cis-regulatory region binding"/>
    <property type="evidence" value="ECO:0007669"/>
    <property type="project" value="TreeGrafter"/>
</dbReference>
<proteinExistence type="predicted"/>
<name>A0A2G1WGU1_9EURY</name>
<dbReference type="Pfam" id="PF00440">
    <property type="entry name" value="TetR_N"/>
    <property type="match status" value="1"/>
</dbReference>
<dbReference type="InterPro" id="IPR001647">
    <property type="entry name" value="HTH_TetR"/>
</dbReference>
<reference evidence="7 8" key="1">
    <citation type="journal article" date="2014" name="Front. Microbiol.">
        <title>Population and genomic analysis of the genus Halorubrum.</title>
        <authorList>
            <person name="Fullmer M.S."/>
            <person name="Soucy S.M."/>
            <person name="Swithers K.S."/>
            <person name="Makkay A.M."/>
            <person name="Wheeler R."/>
            <person name="Ventosa A."/>
            <person name="Gogarten J.P."/>
            <person name="Papke R.T."/>
        </authorList>
    </citation>
    <scope>NUCLEOTIDE SEQUENCE [LARGE SCALE GENOMIC DNA]</scope>
    <source>
        <strain evidence="7 8">C49</strain>
    </source>
</reference>
<organism evidence="7 8">
    <name type="scientific">Halorubrum persicum</name>
    <dbReference type="NCBI Taxonomy" id="1383844"/>
    <lineage>
        <taxon>Archaea</taxon>
        <taxon>Methanobacteriati</taxon>
        <taxon>Methanobacteriota</taxon>
        <taxon>Stenosarchaea group</taxon>
        <taxon>Halobacteria</taxon>
        <taxon>Halobacteriales</taxon>
        <taxon>Haloferacaceae</taxon>
        <taxon>Halorubrum</taxon>
    </lineage>
</organism>
<evidence type="ECO:0000256" key="2">
    <source>
        <dbReference type="ARBA" id="ARBA00023015"/>
    </source>
</evidence>
<feature type="DNA-binding region" description="H-T-H motif" evidence="5">
    <location>
        <begin position="26"/>
        <end position="45"/>
    </location>
</feature>
<evidence type="ECO:0000256" key="1">
    <source>
        <dbReference type="ARBA" id="ARBA00022491"/>
    </source>
</evidence>
<dbReference type="PANTHER" id="PTHR30055">
    <property type="entry name" value="HTH-TYPE TRANSCRIPTIONAL REGULATOR RUTR"/>
    <property type="match status" value="1"/>
</dbReference>
<sequence>MGSESTTEIMGATGRALCEYGYADLTMQRIADESSVTSAAIHYHFDTKEELLNAFLDDLLERFESRVACEARDPRERLSEFLAAVFEKPSSENDDFPVALMELKAQAPHHDLFRERFIELDDAVRDVVETAVRDGIEAGYFDEVDPETVAYVVATIINGSHVRMVALGEEPDRTREAVERTLARYIGWTPSQGVTA</sequence>
<dbReference type="PROSITE" id="PS50977">
    <property type="entry name" value="HTH_TETR_2"/>
    <property type="match status" value="1"/>
</dbReference>
<evidence type="ECO:0000256" key="4">
    <source>
        <dbReference type="ARBA" id="ARBA00023163"/>
    </source>
</evidence>
<comment type="caution">
    <text evidence="7">The sequence shown here is derived from an EMBL/GenBank/DDBJ whole genome shotgun (WGS) entry which is preliminary data.</text>
</comment>
<dbReference type="Gene3D" id="1.10.357.10">
    <property type="entry name" value="Tetracycline Repressor, domain 2"/>
    <property type="match status" value="1"/>
</dbReference>
<dbReference type="InterPro" id="IPR009057">
    <property type="entry name" value="Homeodomain-like_sf"/>
</dbReference>
<protein>
    <submittedName>
        <fullName evidence="7">TetR family transcriptional regulator</fullName>
    </submittedName>
</protein>
<keyword evidence="8" id="KW-1185">Reference proteome</keyword>
<dbReference type="SUPFAM" id="SSF46689">
    <property type="entry name" value="Homeodomain-like"/>
    <property type="match status" value="1"/>
</dbReference>
<dbReference type="PROSITE" id="PS01081">
    <property type="entry name" value="HTH_TETR_1"/>
    <property type="match status" value="1"/>
</dbReference>
<dbReference type="InterPro" id="IPR050109">
    <property type="entry name" value="HTH-type_TetR-like_transc_reg"/>
</dbReference>
<evidence type="ECO:0000313" key="8">
    <source>
        <dbReference type="Proteomes" id="UP000222824"/>
    </source>
</evidence>
<dbReference type="GO" id="GO:0003700">
    <property type="term" value="F:DNA-binding transcription factor activity"/>
    <property type="evidence" value="ECO:0007669"/>
    <property type="project" value="TreeGrafter"/>
</dbReference>
<gene>
    <name evidence="7" type="ORF">DJ69_12660</name>
</gene>
<evidence type="ECO:0000313" key="7">
    <source>
        <dbReference type="EMBL" id="PHQ38204.1"/>
    </source>
</evidence>
<dbReference type="OrthoDB" id="135877at2157"/>
<keyword evidence="4" id="KW-0804">Transcription</keyword>
<dbReference type="InterPro" id="IPR036271">
    <property type="entry name" value="Tet_transcr_reg_TetR-rel_C_sf"/>
</dbReference>
<dbReference type="InterPro" id="IPR023772">
    <property type="entry name" value="DNA-bd_HTH_TetR-type_CS"/>
</dbReference>
<accession>A0A2G1WGU1</accession>
<dbReference type="PRINTS" id="PR00455">
    <property type="entry name" value="HTHTETR"/>
</dbReference>
<keyword evidence="1" id="KW-0678">Repressor</keyword>
<dbReference type="AlphaFoldDB" id="A0A2G1WGU1"/>
<keyword evidence="3 5" id="KW-0238">DNA-binding</keyword>
<evidence type="ECO:0000259" key="6">
    <source>
        <dbReference type="PROSITE" id="PS50977"/>
    </source>
</evidence>
<dbReference type="InterPro" id="IPR039538">
    <property type="entry name" value="BetI_C"/>
</dbReference>
<feature type="domain" description="HTH tetR-type" evidence="6">
    <location>
        <begin position="3"/>
        <end position="63"/>
    </location>
</feature>
<evidence type="ECO:0000256" key="5">
    <source>
        <dbReference type="PROSITE-ProRule" id="PRU00335"/>
    </source>
</evidence>
<dbReference type="SUPFAM" id="SSF48498">
    <property type="entry name" value="Tetracyclin repressor-like, C-terminal domain"/>
    <property type="match status" value="1"/>
</dbReference>
<dbReference type="RefSeq" id="WP_099255953.1">
    <property type="nucleotide sequence ID" value="NZ_NHOA01000113.1"/>
</dbReference>
<evidence type="ECO:0000256" key="3">
    <source>
        <dbReference type="ARBA" id="ARBA00023125"/>
    </source>
</evidence>